<evidence type="ECO:0008006" key="5">
    <source>
        <dbReference type="Google" id="ProtNLM"/>
    </source>
</evidence>
<dbReference type="EMBL" id="WTPX01000114">
    <property type="protein sequence ID" value="NNJ27004.1"/>
    <property type="molecule type" value="Genomic_DNA"/>
</dbReference>
<evidence type="ECO:0000256" key="2">
    <source>
        <dbReference type="SAM" id="SignalP"/>
    </source>
</evidence>
<keyword evidence="4" id="KW-1185">Reference proteome</keyword>
<dbReference type="RefSeq" id="WP_171188588.1">
    <property type="nucleotide sequence ID" value="NZ_WTPX01000114.1"/>
</dbReference>
<dbReference type="Proteomes" id="UP000609651">
    <property type="component" value="Unassembled WGS sequence"/>
</dbReference>
<feature type="compositionally biased region" description="Low complexity" evidence="1">
    <location>
        <begin position="329"/>
        <end position="341"/>
    </location>
</feature>
<protein>
    <recommendedName>
        <fullName evidence="5">Secreted protein</fullName>
    </recommendedName>
</protein>
<proteinExistence type="predicted"/>
<feature type="signal peptide" evidence="2">
    <location>
        <begin position="1"/>
        <end position="34"/>
    </location>
</feature>
<reference evidence="3 4" key="1">
    <citation type="journal article" date="2020" name="Syst. Appl. Microbiol.">
        <title>Alienimonas chondri sp. nov., a novel planctomycete isolated from the biofilm of the red alga Chondrus crispus.</title>
        <authorList>
            <person name="Vitorino I."/>
            <person name="Albuquerque L."/>
            <person name="Wiegand S."/>
            <person name="Kallscheuer N."/>
            <person name="da Costa M.S."/>
            <person name="Lobo-da-Cunha A."/>
            <person name="Jogler C."/>
            <person name="Lage O.M."/>
        </authorList>
    </citation>
    <scope>NUCLEOTIDE SEQUENCE [LARGE SCALE GENOMIC DNA]</scope>
    <source>
        <strain evidence="3 4">LzC2</strain>
    </source>
</reference>
<comment type="caution">
    <text evidence="3">The sequence shown here is derived from an EMBL/GenBank/DDBJ whole genome shotgun (WGS) entry which is preliminary data.</text>
</comment>
<organism evidence="3 4">
    <name type="scientific">Alienimonas chondri</name>
    <dbReference type="NCBI Taxonomy" id="2681879"/>
    <lineage>
        <taxon>Bacteria</taxon>
        <taxon>Pseudomonadati</taxon>
        <taxon>Planctomycetota</taxon>
        <taxon>Planctomycetia</taxon>
        <taxon>Planctomycetales</taxon>
        <taxon>Planctomycetaceae</taxon>
        <taxon>Alienimonas</taxon>
    </lineage>
</organism>
<evidence type="ECO:0000313" key="3">
    <source>
        <dbReference type="EMBL" id="NNJ27004.1"/>
    </source>
</evidence>
<accession>A0ABX1VGU2</accession>
<evidence type="ECO:0000313" key="4">
    <source>
        <dbReference type="Proteomes" id="UP000609651"/>
    </source>
</evidence>
<keyword evidence="2" id="KW-0732">Signal</keyword>
<name>A0ABX1VGU2_9PLAN</name>
<evidence type="ECO:0000256" key="1">
    <source>
        <dbReference type="SAM" id="MobiDB-lite"/>
    </source>
</evidence>
<gene>
    <name evidence="3" type="ORF">LzC2_31010</name>
</gene>
<feature type="region of interest" description="Disordered" evidence="1">
    <location>
        <begin position="293"/>
        <end position="341"/>
    </location>
</feature>
<feature type="chain" id="PRO_5047033184" description="Secreted protein" evidence="2">
    <location>
        <begin position="35"/>
        <end position="341"/>
    </location>
</feature>
<sequence>MPTRLIRLHISPVVLSRLAAGLALTAAASAPALAAGPQGTPEGVVRTVAAESPAPAPAADIDADASIRTWSGPEQIISGPMSGSAYGSASVYTGVDGGMTNYVRTDHPPLDPRLSNDPAARARLWAARNAMQTRDVLPPHLAGYDAYLPPDHGWQMPIGYPVQRQVLPYTNYFPHQWYGLPGSQKPRVAPHVFMPTDTTQLGYSYQHVPTWQPAPAGAFPAPPDPRTIHRTEQAGGPDIGVYPGHYYGEPRVGHHHGSIHDPVTGQTIYGGTYGAMQGGTIVSEPAAPTINYGPALGVPASPEPDVQVEPLPSSTEPLPGSDSLPGAPVPDDAVAPPAVEA</sequence>